<evidence type="ECO:0000256" key="2">
    <source>
        <dbReference type="ARBA" id="ARBA00011601"/>
    </source>
</evidence>
<evidence type="ECO:0000256" key="6">
    <source>
        <dbReference type="ARBA" id="ARBA00022813"/>
    </source>
</evidence>
<feature type="active site" description="Nucleophile" evidence="7">
    <location>
        <position position="189"/>
    </location>
</feature>
<dbReference type="Pfam" id="PF01112">
    <property type="entry name" value="Asparaginase_2"/>
    <property type="match status" value="1"/>
</dbReference>
<keyword evidence="6" id="KW-0068">Autocatalytic cleavage</keyword>
<evidence type="ECO:0000256" key="8">
    <source>
        <dbReference type="PIRSR" id="PIRSR600246-2"/>
    </source>
</evidence>
<reference evidence="10" key="1">
    <citation type="submission" date="2021-08" db="EMBL/GenBank/DDBJ databases">
        <title>WGS assembly of Ceratopteris richardii.</title>
        <authorList>
            <person name="Marchant D.B."/>
            <person name="Chen G."/>
            <person name="Jenkins J."/>
            <person name="Shu S."/>
            <person name="Leebens-Mack J."/>
            <person name="Grimwood J."/>
            <person name="Schmutz J."/>
            <person name="Soltis P."/>
            <person name="Soltis D."/>
            <person name="Chen Z.-H."/>
        </authorList>
    </citation>
    <scope>NUCLEOTIDE SEQUENCE</scope>
    <source>
        <strain evidence="10">Whitten #5841</strain>
        <tissue evidence="10">Leaf</tissue>
    </source>
</reference>
<comment type="caution">
    <text evidence="10">The sequence shown here is derived from an EMBL/GenBank/DDBJ whole genome shotgun (WGS) entry which is preliminary data.</text>
</comment>
<evidence type="ECO:0000256" key="5">
    <source>
        <dbReference type="ARBA" id="ARBA00022801"/>
    </source>
</evidence>
<keyword evidence="11" id="KW-1185">Reference proteome</keyword>
<dbReference type="AlphaFoldDB" id="A0A8T2TF51"/>
<name>A0A8T2TF51_CERRI</name>
<protein>
    <recommendedName>
        <fullName evidence="3">beta-aspartyl-peptidase</fullName>
        <ecNumber evidence="3">3.4.19.5</ecNumber>
    </recommendedName>
</protein>
<dbReference type="FunFam" id="3.60.20.30:FF:000001">
    <property type="entry name" value="Isoaspartyl peptidase/L-asparaginase"/>
    <property type="match status" value="1"/>
</dbReference>
<accession>A0A8T2TF51</accession>
<evidence type="ECO:0000256" key="1">
    <source>
        <dbReference type="ARBA" id="ARBA00000306"/>
    </source>
</evidence>
<dbReference type="CDD" id="cd04701">
    <property type="entry name" value="Asparaginase_2"/>
    <property type="match status" value="1"/>
</dbReference>
<gene>
    <name evidence="10" type="ORF">KP509_14G088400</name>
</gene>
<keyword evidence="5" id="KW-0378">Hydrolase</keyword>
<dbReference type="GO" id="GO:0006508">
    <property type="term" value="P:proteolysis"/>
    <property type="evidence" value="ECO:0007669"/>
    <property type="project" value="UniProtKB-KW"/>
</dbReference>
<organism evidence="10 11">
    <name type="scientific">Ceratopteris richardii</name>
    <name type="common">Triangle waterfern</name>
    <dbReference type="NCBI Taxonomy" id="49495"/>
    <lineage>
        <taxon>Eukaryota</taxon>
        <taxon>Viridiplantae</taxon>
        <taxon>Streptophyta</taxon>
        <taxon>Embryophyta</taxon>
        <taxon>Tracheophyta</taxon>
        <taxon>Polypodiopsida</taxon>
        <taxon>Polypodiidae</taxon>
        <taxon>Polypodiales</taxon>
        <taxon>Pteridineae</taxon>
        <taxon>Pteridaceae</taxon>
        <taxon>Parkerioideae</taxon>
        <taxon>Ceratopteris</taxon>
    </lineage>
</organism>
<feature type="binding site" evidence="8">
    <location>
        <begin position="239"/>
        <end position="242"/>
    </location>
    <ligand>
        <name>substrate</name>
    </ligand>
</feature>
<comment type="catalytic activity">
    <reaction evidence="1">
        <text>Cleavage of a beta-linked Asp residue from the N-terminus of a polypeptide.</text>
        <dbReference type="EC" id="3.4.19.5"/>
    </reaction>
</comment>
<comment type="subunit">
    <text evidence="2">Heterotetramer of two alpha and two beta chains arranged as a dimer of alpha/beta heterodimers.</text>
</comment>
<dbReference type="SUPFAM" id="SSF56235">
    <property type="entry name" value="N-terminal nucleophile aminohydrolases (Ntn hydrolases)"/>
    <property type="match status" value="1"/>
</dbReference>
<dbReference type="InterPro" id="IPR000246">
    <property type="entry name" value="Peptidase_T2"/>
</dbReference>
<evidence type="ECO:0000256" key="9">
    <source>
        <dbReference type="PIRSR" id="PIRSR600246-3"/>
    </source>
</evidence>
<evidence type="ECO:0000313" key="10">
    <source>
        <dbReference type="EMBL" id="KAH7416374.1"/>
    </source>
</evidence>
<dbReference type="EMBL" id="CM035419">
    <property type="protein sequence ID" value="KAH7416374.1"/>
    <property type="molecule type" value="Genomic_DNA"/>
</dbReference>
<sequence length="319" mass="33320">MGKWAIVLHGGAGVISKSMPPEKKEEVERALAHCLDLGVTALKGSSSAMDVAELVVRALEDNPLFNAGRGSVLTTHGTIEMEASIMNGCTKQCGAVSGLTTVVNPISLARLVMEKTPHIYLAFAGAEAFARQQGVPTAETEYFMTDKSIDQLKAVQSKEEASCMAALKQETGPDVFCGELADKPFSGETVGCVVVDKLGHCVAATSTGGRTNKMVGRIGDTPLIGAGNYSNQLCAVSATGIGEAIIRGMAGHTVGALMEFKGMSLAAAVNEVVENRVERGTTGLIAVSSSGEFAMAFNTTGMYRAAADEDGHYEVAIWH</sequence>
<feature type="binding site" evidence="8">
    <location>
        <begin position="217"/>
        <end position="220"/>
    </location>
    <ligand>
        <name>substrate</name>
    </ligand>
</feature>
<evidence type="ECO:0000256" key="3">
    <source>
        <dbReference type="ARBA" id="ARBA00012879"/>
    </source>
</evidence>
<dbReference type="OrthoDB" id="2262349at2759"/>
<dbReference type="OMA" id="MGIIMVD"/>
<proteinExistence type="predicted"/>
<dbReference type="InterPro" id="IPR029055">
    <property type="entry name" value="Ntn_hydrolases_N"/>
</dbReference>
<evidence type="ECO:0000256" key="7">
    <source>
        <dbReference type="PIRSR" id="PIRSR600246-1"/>
    </source>
</evidence>
<evidence type="ECO:0000313" key="11">
    <source>
        <dbReference type="Proteomes" id="UP000825935"/>
    </source>
</evidence>
<dbReference type="GO" id="GO:0004067">
    <property type="term" value="F:asparaginase activity"/>
    <property type="evidence" value="ECO:0007669"/>
    <property type="project" value="UniProtKB-ARBA"/>
</dbReference>
<feature type="site" description="Cleavage; by autolysis" evidence="9">
    <location>
        <begin position="188"/>
        <end position="189"/>
    </location>
</feature>
<dbReference type="GO" id="GO:0008798">
    <property type="term" value="F:beta-aspartyl-peptidase activity"/>
    <property type="evidence" value="ECO:0007669"/>
    <property type="project" value="UniProtKB-EC"/>
</dbReference>
<dbReference type="Gene3D" id="3.60.20.30">
    <property type="entry name" value="(Glycosyl)asparaginase"/>
    <property type="match status" value="1"/>
</dbReference>
<evidence type="ECO:0000256" key="4">
    <source>
        <dbReference type="ARBA" id="ARBA00022670"/>
    </source>
</evidence>
<dbReference type="Proteomes" id="UP000825935">
    <property type="component" value="Chromosome 14"/>
</dbReference>
<keyword evidence="4" id="KW-0645">Protease</keyword>
<dbReference type="EC" id="3.4.19.5" evidence="3"/>
<dbReference type="PANTHER" id="PTHR10188:SF6">
    <property type="entry name" value="N(4)-(BETA-N-ACETYLGLUCOSAMINYL)-L-ASPARAGINASE"/>
    <property type="match status" value="1"/>
</dbReference>
<dbReference type="PANTHER" id="PTHR10188">
    <property type="entry name" value="L-ASPARAGINASE"/>
    <property type="match status" value="1"/>
</dbReference>